<gene>
    <name evidence="1" type="ORF">DSO57_1025618</name>
</gene>
<protein>
    <submittedName>
        <fullName evidence="1">Uncharacterized protein</fullName>
    </submittedName>
</protein>
<name>A0ACC2TDT5_9FUNG</name>
<keyword evidence="2" id="KW-1185">Reference proteome</keyword>
<organism evidence="1 2">
    <name type="scientific">Entomophthora muscae</name>
    <dbReference type="NCBI Taxonomy" id="34485"/>
    <lineage>
        <taxon>Eukaryota</taxon>
        <taxon>Fungi</taxon>
        <taxon>Fungi incertae sedis</taxon>
        <taxon>Zoopagomycota</taxon>
        <taxon>Entomophthoromycotina</taxon>
        <taxon>Entomophthoromycetes</taxon>
        <taxon>Entomophthorales</taxon>
        <taxon>Entomophthoraceae</taxon>
        <taxon>Entomophthora</taxon>
    </lineage>
</organism>
<dbReference type="Proteomes" id="UP001165960">
    <property type="component" value="Unassembled WGS sequence"/>
</dbReference>
<reference evidence="1" key="1">
    <citation type="submission" date="2022-04" db="EMBL/GenBank/DDBJ databases">
        <title>Genome of the entomopathogenic fungus Entomophthora muscae.</title>
        <authorList>
            <person name="Elya C."/>
            <person name="Lovett B.R."/>
            <person name="Lee E."/>
            <person name="Macias A.M."/>
            <person name="Hajek A.E."/>
            <person name="De Bivort B.L."/>
            <person name="Kasson M.T."/>
            <person name="De Fine Licht H.H."/>
            <person name="Stajich J.E."/>
        </authorList>
    </citation>
    <scope>NUCLEOTIDE SEQUENCE</scope>
    <source>
        <strain evidence="1">Berkeley</strain>
    </source>
</reference>
<evidence type="ECO:0000313" key="1">
    <source>
        <dbReference type="EMBL" id="KAJ9072621.1"/>
    </source>
</evidence>
<accession>A0ACC2TDT5</accession>
<sequence>MSIITSDDFSLGDLKDIVGNINFSEIIKLLDESDATQLAEFPSAFNSYIKNTEDTKITLKYLVDQKEGGPANSYDDLKKALSSNSCNNAFDIQKGQTLARKVIDALLEKNKLDALLVLGDNNFKGIVYSVMARYPSMTIPLGLDDKGFPSSMFACTRADSDAVLLSIALAADRNPRFRSTPKFIGY</sequence>
<proteinExistence type="predicted"/>
<evidence type="ECO:0000313" key="2">
    <source>
        <dbReference type="Proteomes" id="UP001165960"/>
    </source>
</evidence>
<dbReference type="EMBL" id="QTSX02002985">
    <property type="protein sequence ID" value="KAJ9072621.1"/>
    <property type="molecule type" value="Genomic_DNA"/>
</dbReference>
<comment type="caution">
    <text evidence="1">The sequence shown here is derived from an EMBL/GenBank/DDBJ whole genome shotgun (WGS) entry which is preliminary data.</text>
</comment>